<keyword evidence="4" id="KW-1185">Reference proteome</keyword>
<accession>B1ZNI3</accession>
<feature type="domain" description="PrcB C-terminal" evidence="2">
    <location>
        <begin position="76"/>
        <end position="133"/>
    </location>
</feature>
<evidence type="ECO:0000313" key="3">
    <source>
        <dbReference type="EMBL" id="ACB74417.1"/>
    </source>
</evidence>
<sequence length="155" mass="16359">MTRFALASLLALLLAGCGTAAGLTARPTAAPQQWSGPHSGVAEPSTRVVRDPAAWTALWQQLDREAPPAPAWSTRMAVAVFLGQRRSAGFRLEVLATREECGQLVITVREQQPAPGKIVAQVLTSPWAVAVVPASPLPVVARVRPGDPPVTSAER</sequence>
<name>B1ZNI3_OPITP</name>
<dbReference type="HOGENOM" id="CLU_142689_0_0_0"/>
<evidence type="ECO:0000313" key="4">
    <source>
        <dbReference type="Proteomes" id="UP000007013"/>
    </source>
</evidence>
<evidence type="ECO:0000256" key="1">
    <source>
        <dbReference type="SAM" id="SignalP"/>
    </source>
</evidence>
<dbReference type="STRING" id="452637.Oter_1129"/>
<evidence type="ECO:0000259" key="2">
    <source>
        <dbReference type="Pfam" id="PF14343"/>
    </source>
</evidence>
<keyword evidence="1" id="KW-0732">Signal</keyword>
<feature type="chain" id="PRO_5002774264" description="PrcB C-terminal domain-containing protein" evidence="1">
    <location>
        <begin position="21"/>
        <end position="155"/>
    </location>
</feature>
<gene>
    <name evidence="3" type="ordered locus">Oter_1129</name>
</gene>
<dbReference type="KEGG" id="ote:Oter_1129"/>
<dbReference type="RefSeq" id="WP_012373955.1">
    <property type="nucleotide sequence ID" value="NC_010571.1"/>
</dbReference>
<dbReference type="OrthoDB" id="583274at2"/>
<dbReference type="Pfam" id="PF14343">
    <property type="entry name" value="PrcB_C"/>
    <property type="match status" value="1"/>
</dbReference>
<dbReference type="EMBL" id="CP001032">
    <property type="protein sequence ID" value="ACB74417.1"/>
    <property type="molecule type" value="Genomic_DNA"/>
</dbReference>
<dbReference type="AlphaFoldDB" id="B1ZNI3"/>
<dbReference type="Proteomes" id="UP000007013">
    <property type="component" value="Chromosome"/>
</dbReference>
<feature type="signal peptide" evidence="1">
    <location>
        <begin position="1"/>
        <end position="20"/>
    </location>
</feature>
<organism evidence="3 4">
    <name type="scientific">Opitutus terrae (strain DSM 11246 / JCM 15787 / PB90-1)</name>
    <dbReference type="NCBI Taxonomy" id="452637"/>
    <lineage>
        <taxon>Bacteria</taxon>
        <taxon>Pseudomonadati</taxon>
        <taxon>Verrucomicrobiota</taxon>
        <taxon>Opitutia</taxon>
        <taxon>Opitutales</taxon>
        <taxon>Opitutaceae</taxon>
        <taxon>Opitutus</taxon>
    </lineage>
</organism>
<dbReference type="InterPro" id="IPR025748">
    <property type="entry name" value="PrcB_C_dom"/>
</dbReference>
<dbReference type="PROSITE" id="PS51257">
    <property type="entry name" value="PROKAR_LIPOPROTEIN"/>
    <property type="match status" value="1"/>
</dbReference>
<reference evidence="3 4" key="1">
    <citation type="journal article" date="2011" name="J. Bacteriol.">
        <title>Genome sequence of the verrucomicrobium Opitutus terrae PB90-1, an abundant inhabitant of rice paddy soil ecosystems.</title>
        <authorList>
            <person name="van Passel M.W."/>
            <person name="Kant R."/>
            <person name="Palva A."/>
            <person name="Copeland A."/>
            <person name="Lucas S."/>
            <person name="Lapidus A."/>
            <person name="Glavina del Rio T."/>
            <person name="Pitluck S."/>
            <person name="Goltsman E."/>
            <person name="Clum A."/>
            <person name="Sun H."/>
            <person name="Schmutz J."/>
            <person name="Larimer F.W."/>
            <person name="Land M.L."/>
            <person name="Hauser L."/>
            <person name="Kyrpides N."/>
            <person name="Mikhailova N."/>
            <person name="Richardson P.P."/>
            <person name="Janssen P.H."/>
            <person name="de Vos W.M."/>
            <person name="Smidt H."/>
        </authorList>
    </citation>
    <scope>NUCLEOTIDE SEQUENCE [LARGE SCALE GENOMIC DNA]</scope>
    <source>
        <strain evidence="4">DSM 11246 / JCM 15787 / PB90-1</strain>
    </source>
</reference>
<proteinExistence type="predicted"/>
<protein>
    <recommendedName>
        <fullName evidence="2">PrcB C-terminal domain-containing protein</fullName>
    </recommendedName>
</protein>